<evidence type="ECO:0000313" key="1">
    <source>
        <dbReference type="EMBL" id="CAH2268168.1"/>
    </source>
</evidence>
<organism evidence="1 2">
    <name type="scientific">Pararge aegeria aegeria</name>
    <dbReference type="NCBI Taxonomy" id="348720"/>
    <lineage>
        <taxon>Eukaryota</taxon>
        <taxon>Metazoa</taxon>
        <taxon>Ecdysozoa</taxon>
        <taxon>Arthropoda</taxon>
        <taxon>Hexapoda</taxon>
        <taxon>Insecta</taxon>
        <taxon>Pterygota</taxon>
        <taxon>Neoptera</taxon>
        <taxon>Endopterygota</taxon>
        <taxon>Lepidoptera</taxon>
        <taxon>Glossata</taxon>
        <taxon>Ditrysia</taxon>
        <taxon>Papilionoidea</taxon>
        <taxon>Nymphalidae</taxon>
        <taxon>Satyrinae</taxon>
        <taxon>Satyrini</taxon>
        <taxon>Parargina</taxon>
        <taxon>Pararge</taxon>
    </lineage>
</organism>
<comment type="caution">
    <text evidence="1">The sequence shown here is derived from an EMBL/GenBank/DDBJ whole genome shotgun (WGS) entry which is preliminary data.</text>
</comment>
<reference evidence="1" key="1">
    <citation type="submission" date="2022-03" db="EMBL/GenBank/DDBJ databases">
        <authorList>
            <person name="Lindestad O."/>
        </authorList>
    </citation>
    <scope>NUCLEOTIDE SEQUENCE</scope>
</reference>
<proteinExistence type="predicted"/>
<evidence type="ECO:0000313" key="2">
    <source>
        <dbReference type="Proteomes" id="UP000838756"/>
    </source>
</evidence>
<protein>
    <submittedName>
        <fullName evidence="1">Jg8175 protein</fullName>
    </submittedName>
</protein>
<dbReference type="OrthoDB" id="10565155at2759"/>
<accession>A0A8S4SN70</accession>
<sequence length="76" mass="7697">MGVSDDALEGSFRGGKSVVVAGLNRAAVCQLPPGNPSFVAARPEGIVGTPETSGGSRFFCACQTKLDNDCHGQVAS</sequence>
<keyword evidence="2" id="KW-1185">Reference proteome</keyword>
<name>A0A8S4SN70_9NEOP</name>
<dbReference type="AlphaFoldDB" id="A0A8S4SN70"/>
<gene>
    <name evidence="1" type="primary">jg8175</name>
    <name evidence="1" type="ORF">PAEG_LOCUS26563</name>
</gene>
<dbReference type="Proteomes" id="UP000838756">
    <property type="component" value="Unassembled WGS sequence"/>
</dbReference>
<dbReference type="EMBL" id="CAKXAJ010026420">
    <property type="protein sequence ID" value="CAH2268168.1"/>
    <property type="molecule type" value="Genomic_DNA"/>
</dbReference>